<feature type="transmembrane region" description="Helical" evidence="5">
    <location>
        <begin position="351"/>
        <end position="373"/>
    </location>
</feature>
<feature type="transmembrane region" description="Helical" evidence="5">
    <location>
        <begin position="274"/>
        <end position="296"/>
    </location>
</feature>
<evidence type="ECO:0000256" key="4">
    <source>
        <dbReference type="ARBA" id="ARBA00023136"/>
    </source>
</evidence>
<sequence>MIAAAMTRTRRLLDRLLGDDLARKLARGGLAALVIKVGAAGLSFLMFLVLARAMSAEDFGRFGFGFSLATLLAVAGSFGQRMLVLRFAPVYDHDGDRQKLAGVVRDGYRLVALGCGLLGLATVVTGLLWPGLAARGYLVAAGVFTLVLGLAEYQAHVLRAFGGMLLSLGPRDILWRAGVILLALGAALGLLPKLDAAGGLWLTAGVLAAVVAGQALAHPVTRPAALFAGPADTSDRPTWRHAMWGLWASSFIRTAAPNLAVVVLGLVLTPEATGPFFAALRLSMLLNLFLMAANMIAAPMIARTYHRGDRDDLQRLCAHVSVGLTLPTLAVFLVFVLAGDRLLELFGTGYAAYYWVLIVLSVGYLVNALSGSTSQLMEMTGDERYYLRIVTVVNGIAIAALAPLSLLLGPLGAAIALTFSQCAWNASCILRSRTRCKVDPSILSFLYKP</sequence>
<organism evidence="6 7">
    <name type="scientific">Polymorphum gilvum (strain LMG 25793 / CGMCC 1.9160 / SL003B-26A1)</name>
    <dbReference type="NCBI Taxonomy" id="991905"/>
    <lineage>
        <taxon>Bacteria</taxon>
        <taxon>Pseudomonadati</taxon>
        <taxon>Pseudomonadota</taxon>
        <taxon>Alphaproteobacteria</taxon>
        <taxon>Rhodobacterales</taxon>
        <taxon>Paracoccaceae</taxon>
        <taxon>Polymorphum</taxon>
    </lineage>
</organism>
<keyword evidence="4 5" id="KW-0472">Membrane</keyword>
<dbReference type="STRING" id="991905.SL003B_3040"/>
<dbReference type="InterPro" id="IPR052556">
    <property type="entry name" value="PolySynth_Transporter"/>
</dbReference>
<feature type="transmembrane region" description="Helical" evidence="5">
    <location>
        <begin position="316"/>
        <end position="339"/>
    </location>
</feature>
<feature type="transmembrane region" description="Helical" evidence="5">
    <location>
        <begin position="385"/>
        <end position="405"/>
    </location>
</feature>
<feature type="transmembrane region" description="Helical" evidence="5">
    <location>
        <begin position="59"/>
        <end position="78"/>
    </location>
</feature>
<evidence type="ECO:0000256" key="1">
    <source>
        <dbReference type="ARBA" id="ARBA00004141"/>
    </source>
</evidence>
<dbReference type="Pfam" id="PF01943">
    <property type="entry name" value="Polysacc_synt"/>
    <property type="match status" value="1"/>
</dbReference>
<dbReference type="PANTHER" id="PTHR43424:SF1">
    <property type="entry name" value="LOCUS PUTATIVE PROTEIN 1-RELATED"/>
    <property type="match status" value="1"/>
</dbReference>
<dbReference type="eggNOG" id="COG2244">
    <property type="taxonomic scope" value="Bacteria"/>
</dbReference>
<dbReference type="InterPro" id="IPR002797">
    <property type="entry name" value="Polysacc_synth"/>
</dbReference>
<feature type="transmembrane region" description="Helical" evidence="5">
    <location>
        <begin position="135"/>
        <end position="153"/>
    </location>
</feature>
<dbReference type="Proteomes" id="UP000008130">
    <property type="component" value="Chromosome"/>
</dbReference>
<gene>
    <name evidence="6" type="ordered locus">SL003B_3040</name>
</gene>
<comment type="subcellular location">
    <subcellularLocation>
        <location evidence="1">Membrane</location>
        <topology evidence="1">Multi-pass membrane protein</topology>
    </subcellularLocation>
</comment>
<keyword evidence="3 5" id="KW-1133">Transmembrane helix</keyword>
<dbReference type="PANTHER" id="PTHR43424">
    <property type="entry name" value="LOCUS PUTATIVE PROTEIN 1-RELATED"/>
    <property type="match status" value="1"/>
</dbReference>
<feature type="transmembrane region" description="Helical" evidence="5">
    <location>
        <begin position="107"/>
        <end position="129"/>
    </location>
</feature>
<keyword evidence="7" id="KW-1185">Reference proteome</keyword>
<feature type="transmembrane region" description="Helical" evidence="5">
    <location>
        <begin position="198"/>
        <end position="217"/>
    </location>
</feature>
<protein>
    <submittedName>
        <fullName evidence="6">Polysaccharide biosynthesis protein</fullName>
    </submittedName>
</protein>
<dbReference type="KEGG" id="pgv:SL003B_3040"/>
<evidence type="ECO:0000313" key="7">
    <source>
        <dbReference type="Proteomes" id="UP000008130"/>
    </source>
</evidence>
<feature type="transmembrane region" description="Helical" evidence="5">
    <location>
        <begin position="173"/>
        <end position="192"/>
    </location>
</feature>
<proteinExistence type="predicted"/>
<dbReference type="GO" id="GO:0016020">
    <property type="term" value="C:membrane"/>
    <property type="evidence" value="ECO:0007669"/>
    <property type="project" value="UniProtKB-SubCell"/>
</dbReference>
<name>F2IW78_POLGS</name>
<dbReference type="AlphaFoldDB" id="F2IW78"/>
<evidence type="ECO:0000313" key="6">
    <source>
        <dbReference type="EMBL" id="ADZ71463.1"/>
    </source>
</evidence>
<accession>F2IW78</accession>
<dbReference type="EMBL" id="CP002568">
    <property type="protein sequence ID" value="ADZ71463.1"/>
    <property type="molecule type" value="Genomic_DNA"/>
</dbReference>
<evidence type="ECO:0000256" key="3">
    <source>
        <dbReference type="ARBA" id="ARBA00022989"/>
    </source>
</evidence>
<evidence type="ECO:0000256" key="5">
    <source>
        <dbReference type="SAM" id="Phobius"/>
    </source>
</evidence>
<keyword evidence="2 5" id="KW-0812">Transmembrane</keyword>
<dbReference type="HOGENOM" id="CLU_022017_5_4_5"/>
<dbReference type="RefSeq" id="WP_013653775.1">
    <property type="nucleotide sequence ID" value="NC_015259.1"/>
</dbReference>
<reference evidence="6 7" key="1">
    <citation type="journal article" date="2011" name="J. Bacteriol.">
        <title>Complete genome sequence of Polymorphum gilvum SL003B-26A1T, a crude oil-degrading bacterium from oil-polluted saline soil.</title>
        <authorList>
            <person name="Li S.G."/>
            <person name="Tang Y.Q."/>
            <person name="Nie Y."/>
            <person name="Cai M."/>
            <person name="Wu X.L."/>
        </authorList>
    </citation>
    <scope>NUCLEOTIDE SEQUENCE [LARGE SCALE GENOMIC DNA]</scope>
    <source>
        <strain evidence="7">LMG 25793 / CGMCC 1.9160 / SL003B-26A1</strain>
    </source>
</reference>
<evidence type="ECO:0000256" key="2">
    <source>
        <dbReference type="ARBA" id="ARBA00022692"/>
    </source>
</evidence>
<feature type="transmembrane region" description="Helical" evidence="5">
    <location>
        <begin position="30"/>
        <end position="53"/>
    </location>
</feature>